<evidence type="ECO:0008006" key="4">
    <source>
        <dbReference type="Google" id="ProtNLM"/>
    </source>
</evidence>
<gene>
    <name evidence="2" type="ORF">AWJ07_20630</name>
</gene>
<keyword evidence="1" id="KW-1133">Transmembrane helix</keyword>
<proteinExistence type="predicted"/>
<dbReference type="InterPro" id="IPR021125">
    <property type="entry name" value="DUF2127"/>
</dbReference>
<feature type="transmembrane region" description="Helical" evidence="1">
    <location>
        <begin position="53"/>
        <end position="78"/>
    </location>
</feature>
<organism evidence="2">
    <name type="scientific">Shewanella frigidimarina</name>
    <dbReference type="NCBI Taxonomy" id="56812"/>
    <lineage>
        <taxon>Bacteria</taxon>
        <taxon>Pseudomonadati</taxon>
        <taxon>Pseudomonadota</taxon>
        <taxon>Gammaproteobacteria</taxon>
        <taxon>Alteromonadales</taxon>
        <taxon>Shewanellaceae</taxon>
        <taxon>Shewanella</taxon>
    </lineage>
</organism>
<feature type="transmembrane region" description="Helical" evidence="1">
    <location>
        <begin position="99"/>
        <end position="117"/>
    </location>
</feature>
<keyword evidence="1" id="KW-0472">Membrane</keyword>
<dbReference type="RefSeq" id="WP_059747179.1">
    <property type="nucleotide sequence ID" value="NZ_LRDC01000046.1"/>
</dbReference>
<feature type="transmembrane region" description="Helical" evidence="1">
    <location>
        <begin position="12"/>
        <end position="33"/>
    </location>
</feature>
<protein>
    <recommendedName>
        <fullName evidence="4">DUF2127 domain-containing protein</fullName>
    </recommendedName>
</protein>
<evidence type="ECO:0000313" key="2">
    <source>
        <dbReference type="EMBL" id="KVX00457.1"/>
    </source>
</evidence>
<feature type="transmembrane region" description="Helical" evidence="1">
    <location>
        <begin position="123"/>
        <end position="146"/>
    </location>
</feature>
<evidence type="ECO:0000256" key="1">
    <source>
        <dbReference type="SAM" id="Phobius"/>
    </source>
</evidence>
<evidence type="ECO:0000313" key="3">
    <source>
        <dbReference type="Proteomes" id="UP000055702"/>
    </source>
</evidence>
<reference evidence="2 3" key="1">
    <citation type="submission" date="2016-01" db="EMBL/GenBank/DDBJ databases">
        <title>Draft genome of the antarctic isolate Shewanella frigidimarina Ag06-30.</title>
        <authorList>
            <person name="Parmeciano Di Noto G."/>
            <person name="Vazquez S."/>
            <person name="Mac Cormack W."/>
            <person name="Iriarte A."/>
            <person name="Quiroga C."/>
        </authorList>
    </citation>
    <scope>NUCLEOTIDE SEQUENCE [LARGE SCALE GENOMIC DNA]</scope>
    <source>
        <strain evidence="2 3">Ag06-30</strain>
    </source>
</reference>
<accession>A0A119CYX6</accession>
<keyword evidence="1" id="KW-0812">Transmembrane</keyword>
<comment type="caution">
    <text evidence="2">The sequence shown here is derived from an EMBL/GenBank/DDBJ whole genome shotgun (WGS) entry which is preliminary data.</text>
</comment>
<name>A0A119CYX6_SHEFR</name>
<sequence>MKHSDGGVRAVAVLEATKGLLALLVAIGLHVYAGQNLTALALELVRHLHLNPASHYPGIFISAVGSVSQSSLTLMAFGAAVYTSVRFIEAYGLWHNMRWTQWFALLSGAIYLPFELYEMIRHFSVLSVIVLLINLVVVMYMYFVLFPRRASI</sequence>
<dbReference type="Pfam" id="PF09900">
    <property type="entry name" value="DUF2127"/>
    <property type="match status" value="1"/>
</dbReference>
<dbReference type="EMBL" id="LRDC01000046">
    <property type="protein sequence ID" value="KVX00457.1"/>
    <property type="molecule type" value="Genomic_DNA"/>
</dbReference>
<dbReference type="Proteomes" id="UP000055702">
    <property type="component" value="Unassembled WGS sequence"/>
</dbReference>
<dbReference type="AlphaFoldDB" id="A0A119CYX6"/>